<evidence type="ECO:0000313" key="2">
    <source>
        <dbReference type="EMBL" id="MBB4000131.1"/>
    </source>
</evidence>
<organism evidence="2 3">
    <name type="scientific">Aureimonas pseudogalii</name>
    <dbReference type="NCBI Taxonomy" id="1744844"/>
    <lineage>
        <taxon>Bacteria</taxon>
        <taxon>Pseudomonadati</taxon>
        <taxon>Pseudomonadota</taxon>
        <taxon>Alphaproteobacteria</taxon>
        <taxon>Hyphomicrobiales</taxon>
        <taxon>Aurantimonadaceae</taxon>
        <taxon>Aureimonas</taxon>
    </lineage>
</organism>
<evidence type="ECO:0000313" key="3">
    <source>
        <dbReference type="Proteomes" id="UP000542776"/>
    </source>
</evidence>
<dbReference type="Proteomes" id="UP000542776">
    <property type="component" value="Unassembled WGS sequence"/>
</dbReference>
<gene>
    <name evidence="2" type="ORF">GGR04_004007</name>
</gene>
<keyword evidence="1" id="KW-0812">Transmembrane</keyword>
<dbReference type="RefSeq" id="WP_183201719.1">
    <property type="nucleotide sequence ID" value="NZ_JACIEK010000015.1"/>
</dbReference>
<dbReference type="AlphaFoldDB" id="A0A7W6H7R3"/>
<evidence type="ECO:0008006" key="4">
    <source>
        <dbReference type="Google" id="ProtNLM"/>
    </source>
</evidence>
<feature type="transmembrane region" description="Helical" evidence="1">
    <location>
        <begin position="81"/>
        <end position="103"/>
    </location>
</feature>
<keyword evidence="3" id="KW-1185">Reference proteome</keyword>
<keyword evidence="1" id="KW-1133">Transmembrane helix</keyword>
<keyword evidence="1" id="KW-0472">Membrane</keyword>
<sequence>MILPFQILAVVGSAAFAGVMLAIALILGPFWRSLPPADFLTWFAANSGLIVRTIPLVVGPTIFGLVGSIVLSWGDASIRNLWLAALGCIAVLLGLTVAYFFPINATFNQGAIAVDDVPGQLDAWLAVHWVRIVLALAAAVFGLVAATR</sequence>
<feature type="transmembrane region" description="Helical" evidence="1">
    <location>
        <begin position="50"/>
        <end position="74"/>
    </location>
</feature>
<comment type="caution">
    <text evidence="2">The sequence shown here is derived from an EMBL/GenBank/DDBJ whole genome shotgun (WGS) entry which is preliminary data.</text>
</comment>
<protein>
    <recommendedName>
        <fullName evidence="4">DUF1772 domain-containing protein</fullName>
    </recommendedName>
</protein>
<proteinExistence type="predicted"/>
<dbReference type="InterPro" id="IPR013901">
    <property type="entry name" value="Anthrone_oxy"/>
</dbReference>
<reference evidence="2 3" key="1">
    <citation type="submission" date="2020-08" db="EMBL/GenBank/DDBJ databases">
        <title>Genomic Encyclopedia of Type Strains, Phase IV (KMG-IV): sequencing the most valuable type-strain genomes for metagenomic binning, comparative biology and taxonomic classification.</title>
        <authorList>
            <person name="Goeker M."/>
        </authorList>
    </citation>
    <scope>NUCLEOTIDE SEQUENCE [LARGE SCALE GENOMIC DNA]</scope>
    <source>
        <strain evidence="2 3">DSM 102238</strain>
    </source>
</reference>
<accession>A0A7W6H7R3</accession>
<dbReference type="Pfam" id="PF08592">
    <property type="entry name" value="Anthrone_oxy"/>
    <property type="match status" value="1"/>
</dbReference>
<name>A0A7W6H7R3_9HYPH</name>
<dbReference type="EMBL" id="JACIEK010000015">
    <property type="protein sequence ID" value="MBB4000131.1"/>
    <property type="molecule type" value="Genomic_DNA"/>
</dbReference>
<evidence type="ECO:0000256" key="1">
    <source>
        <dbReference type="SAM" id="Phobius"/>
    </source>
</evidence>
<feature type="transmembrane region" description="Helical" evidence="1">
    <location>
        <begin position="7"/>
        <end position="30"/>
    </location>
</feature>
<feature type="transmembrane region" description="Helical" evidence="1">
    <location>
        <begin position="123"/>
        <end position="146"/>
    </location>
</feature>